<dbReference type="PANTHER" id="PTHR31212:SF4">
    <property type="entry name" value="ALPHA-KETOGLUTARATE-DEPENDENT DIOXYGENASE ALKB HOMOLOG 3"/>
    <property type="match status" value="1"/>
</dbReference>
<dbReference type="AlphaFoldDB" id="A0A6G0IZQ5"/>
<evidence type="ECO:0000256" key="22">
    <source>
        <dbReference type="ARBA" id="ARBA00064884"/>
    </source>
</evidence>
<dbReference type="InterPro" id="IPR027450">
    <property type="entry name" value="AlkB-like"/>
</dbReference>
<dbReference type="Pfam" id="PF13532">
    <property type="entry name" value="2OG-FeII_Oxy_2"/>
    <property type="match status" value="1"/>
</dbReference>
<evidence type="ECO:0000256" key="8">
    <source>
        <dbReference type="ARBA" id="ARBA00022843"/>
    </source>
</evidence>
<comment type="subcellular location">
    <subcellularLocation>
        <location evidence="3">Cytoplasm</location>
    </subcellularLocation>
    <subcellularLocation>
        <location evidence="2">Nucleus</location>
    </subcellularLocation>
</comment>
<keyword evidence="9 29" id="KW-0223">Dioxygenase</keyword>
<evidence type="ECO:0000256" key="27">
    <source>
        <dbReference type="SAM" id="MobiDB-lite"/>
    </source>
</evidence>
<keyword evidence="8" id="KW-0832">Ubl conjugation</keyword>
<comment type="cofactor">
    <cofactor evidence="1">
        <name>Fe(2+)</name>
        <dbReference type="ChEBI" id="CHEBI:29033"/>
    </cofactor>
</comment>
<evidence type="ECO:0000313" key="29">
    <source>
        <dbReference type="EMBL" id="KAE8296773.1"/>
    </source>
</evidence>
<evidence type="ECO:0000256" key="17">
    <source>
        <dbReference type="ARBA" id="ARBA00051010"/>
    </source>
</evidence>
<dbReference type="FunFam" id="2.60.120.590:FF:000003">
    <property type="entry name" value="alpha-ketoglutarate-dependent dioxygenase alkB homolog 3"/>
    <property type="match status" value="1"/>
</dbReference>
<comment type="catalytic activity">
    <reaction evidence="19">
        <text>a 3,N(4)-etheno-2'-deoxycytidine in single-stranded DNA + 2-oxoglutarate + O2 + H2O = a 2'-deoxycytidine in single-stranded DNA + glyoxal + succinate + CO2</text>
        <dbReference type="Rhea" id="RHEA:70471"/>
        <dbReference type="Rhea" id="RHEA-COMP:12846"/>
        <dbReference type="Rhea" id="RHEA-COMP:17906"/>
        <dbReference type="ChEBI" id="CHEBI:15377"/>
        <dbReference type="ChEBI" id="CHEBI:15379"/>
        <dbReference type="ChEBI" id="CHEBI:16526"/>
        <dbReference type="ChEBI" id="CHEBI:16810"/>
        <dbReference type="ChEBI" id="CHEBI:30031"/>
        <dbReference type="ChEBI" id="CHEBI:34779"/>
        <dbReference type="ChEBI" id="CHEBI:85452"/>
        <dbReference type="ChEBI" id="CHEBI:189585"/>
    </reaction>
    <physiologicalReaction direction="left-to-right" evidence="19">
        <dbReference type="Rhea" id="RHEA:70472"/>
    </physiologicalReaction>
</comment>
<evidence type="ECO:0000256" key="11">
    <source>
        <dbReference type="ARBA" id="ARBA00023004"/>
    </source>
</evidence>
<evidence type="ECO:0000256" key="6">
    <source>
        <dbReference type="ARBA" id="ARBA00022723"/>
    </source>
</evidence>
<evidence type="ECO:0000256" key="4">
    <source>
        <dbReference type="ARBA" id="ARBA00007879"/>
    </source>
</evidence>
<accession>A0A6G0IZQ5</accession>
<evidence type="ECO:0000256" key="10">
    <source>
        <dbReference type="ARBA" id="ARBA00023002"/>
    </source>
</evidence>
<evidence type="ECO:0000256" key="7">
    <source>
        <dbReference type="ARBA" id="ARBA00022763"/>
    </source>
</evidence>
<sequence length="314" mass="35821">MAISASYHLWITKCDIMSDKRQRARVQGSWAKPLPRPSGQTASVPNNNQSKSVNPGPASWGFRPQKIPQTFEFHQPIKPVRDVPPEKVIEQAGDYEISHGPSGISRLRLLPGFLPPEQADWMFSKLLAELPWSQKTNYKHGESYQEPRLTCWYGELPYTYSQSTMAANTQWHPLLLTLREAVEQMTECSFNSLLCNLYRDGHDSISWHSDNEVSLGAKPTIASLSLGDTRVFSLRKQPPPEENGDYTYMEQIRVPLSHGTLLLMLGATQDDWQHQVAKEYHDRGPRINLTFRNIYPEPEAHRPGTKLQFTAKRP</sequence>
<keyword evidence="5" id="KW-0963">Cytoplasm</keyword>
<keyword evidence="10" id="KW-0560">Oxidoreductase</keyword>
<keyword evidence="11" id="KW-0408">Iron</keyword>
<comment type="caution">
    <text evidence="29">The sequence shown here is derived from an EMBL/GenBank/DDBJ whole genome shotgun (WGS) entry which is preliminary data.</text>
</comment>
<feature type="domain" description="Fe2OG dioxygenase" evidence="28">
    <location>
        <begin position="189"/>
        <end position="295"/>
    </location>
</feature>
<comment type="catalytic activity">
    <reaction evidence="20">
        <text>a methylated nucleobase within DNA + 2-oxoglutarate + O2 = a nucleobase within DNA + formaldehyde + succinate + CO2</text>
        <dbReference type="Rhea" id="RHEA:30299"/>
        <dbReference type="Rhea" id="RHEA-COMP:12192"/>
        <dbReference type="Rhea" id="RHEA-COMP:12193"/>
        <dbReference type="ChEBI" id="CHEBI:15379"/>
        <dbReference type="ChEBI" id="CHEBI:16526"/>
        <dbReference type="ChEBI" id="CHEBI:16810"/>
        <dbReference type="ChEBI" id="CHEBI:16842"/>
        <dbReference type="ChEBI" id="CHEBI:30031"/>
        <dbReference type="ChEBI" id="CHEBI:32875"/>
        <dbReference type="ChEBI" id="CHEBI:64428"/>
        <dbReference type="EC" id="1.14.11.33"/>
    </reaction>
    <physiologicalReaction direction="left-to-right" evidence="20">
        <dbReference type="Rhea" id="RHEA:30300"/>
    </physiologicalReaction>
</comment>
<evidence type="ECO:0000256" key="16">
    <source>
        <dbReference type="ARBA" id="ARBA00050870"/>
    </source>
</evidence>
<comment type="catalytic activity">
    <reaction evidence="18">
        <text>an N(3)-methyl-2'-deoxycytidine in single-stranded DNA + 2-oxoglutarate + O2 = a 2'-deoxycytidine in single-stranded DNA + formaldehyde + succinate + CO2 + H(+)</text>
        <dbReference type="Rhea" id="RHEA:70435"/>
        <dbReference type="Rhea" id="RHEA-COMP:12846"/>
        <dbReference type="Rhea" id="RHEA-COMP:17894"/>
        <dbReference type="ChEBI" id="CHEBI:15378"/>
        <dbReference type="ChEBI" id="CHEBI:15379"/>
        <dbReference type="ChEBI" id="CHEBI:16526"/>
        <dbReference type="ChEBI" id="CHEBI:16810"/>
        <dbReference type="ChEBI" id="CHEBI:16842"/>
        <dbReference type="ChEBI" id="CHEBI:30031"/>
        <dbReference type="ChEBI" id="CHEBI:85452"/>
        <dbReference type="ChEBI" id="CHEBI:139075"/>
    </reaction>
    <physiologicalReaction direction="left-to-right" evidence="18">
        <dbReference type="Rhea" id="RHEA:70436"/>
    </physiologicalReaction>
</comment>
<evidence type="ECO:0000256" key="26">
    <source>
        <dbReference type="ARBA" id="ARBA00077988"/>
    </source>
</evidence>
<evidence type="ECO:0000256" key="14">
    <source>
        <dbReference type="ARBA" id="ARBA00023242"/>
    </source>
</evidence>
<dbReference type="Gene3D" id="2.60.120.590">
    <property type="entry name" value="Alpha-ketoglutarate-dependent dioxygenase AlkB-like"/>
    <property type="match status" value="1"/>
</dbReference>
<protein>
    <recommendedName>
        <fullName evidence="25">Alpha-ketoglutarate-dependent dioxygenase alkB homolog 3</fullName>
        <ecNumber evidence="24">1.14.11.33</ecNumber>
        <ecNumber evidence="23">1.14.11.54</ecNumber>
    </recommendedName>
    <alternativeName>
        <fullName evidence="26">Alkylated DNA repair protein alkB homolog 3</fullName>
    </alternativeName>
</protein>
<gene>
    <name evidence="29" type="ORF">D5F01_LYC05537</name>
</gene>
<evidence type="ECO:0000259" key="28">
    <source>
        <dbReference type="PROSITE" id="PS51471"/>
    </source>
</evidence>
<dbReference type="Proteomes" id="UP000424527">
    <property type="component" value="Unassembled WGS sequence"/>
</dbReference>
<feature type="region of interest" description="Disordered" evidence="27">
    <location>
        <begin position="26"/>
        <end position="61"/>
    </location>
</feature>
<dbReference type="InterPro" id="IPR005123">
    <property type="entry name" value="Oxoglu/Fe-dep_dioxygenase_dom"/>
</dbReference>
<dbReference type="PROSITE" id="PS51471">
    <property type="entry name" value="FE2OG_OXY"/>
    <property type="match status" value="1"/>
</dbReference>
<evidence type="ECO:0000256" key="24">
    <source>
        <dbReference type="ARBA" id="ARBA00066725"/>
    </source>
</evidence>
<keyword evidence="6" id="KW-0479">Metal-binding</keyword>
<comment type="function">
    <text evidence="21">Dioxygenase that mediates demethylation of DNA and RNA containing 1-methyladenosine (m1A). Repairs alkylated DNA containing 1-methyladenosine (m1A) and 3-methylcytosine (m3C) by oxidative demethylation. Has a strong preference for single-stranded DNA. Able to process alkylated m3C within double-stranded regions via its interaction with ASCC3, which promotes DNA unwinding to generate single-stranded substrate needed for ALKBH3. Can repair exocyclic 3,N4-ethenocytosine adducs in single-stranded DNA. Also acts on RNA. Demethylates N(1)-methyladenosine (m1A) RNA, an epigenetic internal modification of messenger RNAs (mRNAs) highly enriched within 5'-untranslated regions (UTRs) and in the vicinity of start codons. Requires molecular oxygen, alpha-ketoglutarate and iron.</text>
</comment>
<evidence type="ECO:0000256" key="2">
    <source>
        <dbReference type="ARBA" id="ARBA00004123"/>
    </source>
</evidence>
<feature type="compositionally biased region" description="Polar residues" evidence="27">
    <location>
        <begin position="38"/>
        <end position="53"/>
    </location>
</feature>
<evidence type="ECO:0000313" key="30">
    <source>
        <dbReference type="Proteomes" id="UP000424527"/>
    </source>
</evidence>
<dbReference type="GO" id="GO:0035516">
    <property type="term" value="F:broad specificity oxidative DNA demethylase activity"/>
    <property type="evidence" value="ECO:0007669"/>
    <property type="project" value="UniProtKB-EC"/>
</dbReference>
<dbReference type="PANTHER" id="PTHR31212">
    <property type="entry name" value="ALPHA-KETOGLUTARATE-DEPENDENT DIOXYGENASE ALKB HOMOLOG 3"/>
    <property type="match status" value="1"/>
</dbReference>
<evidence type="ECO:0000256" key="3">
    <source>
        <dbReference type="ARBA" id="ARBA00004496"/>
    </source>
</evidence>
<comment type="similarity">
    <text evidence="4">Belongs to the alkB family.</text>
</comment>
<proteinExistence type="inferred from homology"/>
<dbReference type="InterPro" id="IPR037151">
    <property type="entry name" value="AlkB-like_sf"/>
</dbReference>
<dbReference type="GO" id="GO:1990930">
    <property type="term" value="F:mRNA N1-methyladenosine dioxygenase activity"/>
    <property type="evidence" value="ECO:0007669"/>
    <property type="project" value="UniProtKB-EC"/>
</dbReference>
<dbReference type="GO" id="GO:0006307">
    <property type="term" value="P:DNA alkylation repair"/>
    <property type="evidence" value="ECO:0007669"/>
    <property type="project" value="InterPro"/>
</dbReference>
<name>A0A6G0IZQ5_LARCR</name>
<evidence type="ECO:0000256" key="13">
    <source>
        <dbReference type="ARBA" id="ARBA00023204"/>
    </source>
</evidence>
<evidence type="ECO:0000256" key="9">
    <source>
        <dbReference type="ARBA" id="ARBA00022964"/>
    </source>
</evidence>
<evidence type="ECO:0000256" key="5">
    <source>
        <dbReference type="ARBA" id="ARBA00022490"/>
    </source>
</evidence>
<evidence type="ECO:0000256" key="25">
    <source>
        <dbReference type="ARBA" id="ARBA00071421"/>
    </source>
</evidence>
<keyword evidence="15" id="KW-0379">Hydroxylation</keyword>
<organism evidence="29 30">
    <name type="scientific">Larimichthys crocea</name>
    <name type="common">Large yellow croaker</name>
    <name type="synonym">Pseudosciaena crocea</name>
    <dbReference type="NCBI Taxonomy" id="215358"/>
    <lineage>
        <taxon>Eukaryota</taxon>
        <taxon>Metazoa</taxon>
        <taxon>Chordata</taxon>
        <taxon>Craniata</taxon>
        <taxon>Vertebrata</taxon>
        <taxon>Euteleostomi</taxon>
        <taxon>Actinopterygii</taxon>
        <taxon>Neopterygii</taxon>
        <taxon>Teleostei</taxon>
        <taxon>Neoteleostei</taxon>
        <taxon>Acanthomorphata</taxon>
        <taxon>Eupercaria</taxon>
        <taxon>Sciaenidae</taxon>
        <taxon>Larimichthys</taxon>
    </lineage>
</organism>
<reference evidence="29 30" key="1">
    <citation type="submission" date="2019-07" db="EMBL/GenBank/DDBJ databases">
        <title>Chromosome genome assembly for large yellow croaker.</title>
        <authorList>
            <person name="Xiao S."/>
        </authorList>
    </citation>
    <scope>NUCLEOTIDE SEQUENCE [LARGE SCALE GENOMIC DNA]</scope>
    <source>
        <strain evidence="29">JMULYC20181020</strain>
        <tissue evidence="29">Muscle</tissue>
    </source>
</reference>
<dbReference type="InterPro" id="IPR032854">
    <property type="entry name" value="ALKBH3"/>
</dbReference>
<evidence type="ECO:0000256" key="1">
    <source>
        <dbReference type="ARBA" id="ARBA00001954"/>
    </source>
</evidence>
<comment type="subunit">
    <text evidence="22">Interacts with the ASCC complex composed of ASCC1, ASCC2 and ASCC3. Interacts directly with ASCC3, and is thereby recruited to the ASCC complex. Interacts with OTUD4; the interaction is direct. Interacts with USP7 and USP9X.</text>
</comment>
<evidence type="ECO:0000256" key="23">
    <source>
        <dbReference type="ARBA" id="ARBA00066588"/>
    </source>
</evidence>
<evidence type="ECO:0000256" key="21">
    <source>
        <dbReference type="ARBA" id="ARBA00054625"/>
    </source>
</evidence>
<dbReference type="GO" id="GO:0046872">
    <property type="term" value="F:metal ion binding"/>
    <property type="evidence" value="ECO:0007669"/>
    <property type="project" value="UniProtKB-KW"/>
</dbReference>
<keyword evidence="7" id="KW-0227">DNA damage</keyword>
<dbReference type="SUPFAM" id="SSF51197">
    <property type="entry name" value="Clavaminate synthase-like"/>
    <property type="match status" value="1"/>
</dbReference>
<comment type="catalytic activity">
    <reaction evidence="17">
        <text>an N(1)-methyl-2'-deoxyadenosine in single-stranded DNA + 2-oxoglutarate + O2 = a 2'-deoxyadenosine in single-stranded DNA + formaldehyde + succinate + CO2 + H(+)</text>
        <dbReference type="Rhea" id="RHEA:70447"/>
        <dbReference type="Rhea" id="RHEA-COMP:17895"/>
        <dbReference type="Rhea" id="RHEA-COMP:17896"/>
        <dbReference type="ChEBI" id="CHEBI:15378"/>
        <dbReference type="ChEBI" id="CHEBI:15379"/>
        <dbReference type="ChEBI" id="CHEBI:16526"/>
        <dbReference type="ChEBI" id="CHEBI:16810"/>
        <dbReference type="ChEBI" id="CHEBI:16842"/>
        <dbReference type="ChEBI" id="CHEBI:30031"/>
        <dbReference type="ChEBI" id="CHEBI:90615"/>
        <dbReference type="ChEBI" id="CHEBI:139096"/>
    </reaction>
    <physiologicalReaction direction="left-to-right" evidence="17">
        <dbReference type="Rhea" id="RHEA:70448"/>
    </physiologicalReaction>
</comment>
<evidence type="ECO:0000256" key="20">
    <source>
        <dbReference type="ARBA" id="ARBA00053025"/>
    </source>
</evidence>
<evidence type="ECO:0000256" key="19">
    <source>
        <dbReference type="ARBA" id="ARBA00052597"/>
    </source>
</evidence>
<dbReference type="EMBL" id="REGW02000005">
    <property type="protein sequence ID" value="KAE8296773.1"/>
    <property type="molecule type" value="Genomic_DNA"/>
</dbReference>
<dbReference type="GO" id="GO:0005654">
    <property type="term" value="C:nucleoplasm"/>
    <property type="evidence" value="ECO:0007669"/>
    <property type="project" value="TreeGrafter"/>
</dbReference>
<keyword evidence="13" id="KW-0234">DNA repair</keyword>
<dbReference type="GO" id="GO:0005739">
    <property type="term" value="C:mitochondrion"/>
    <property type="evidence" value="ECO:0007669"/>
    <property type="project" value="TreeGrafter"/>
</dbReference>
<keyword evidence="14" id="KW-0539">Nucleus</keyword>
<keyword evidence="30" id="KW-1185">Reference proteome</keyword>
<dbReference type="EC" id="1.14.11.33" evidence="24"/>
<keyword evidence="12" id="KW-0558">Oxidation</keyword>
<evidence type="ECO:0000256" key="15">
    <source>
        <dbReference type="ARBA" id="ARBA00023278"/>
    </source>
</evidence>
<comment type="catalytic activity">
    <reaction evidence="16">
        <text>an N(1)-methyladenosine in mRNA + 2-oxoglutarate + O2 = an adenosine in mRNA + formaldehyde + succinate + CO2</text>
        <dbReference type="Rhea" id="RHEA:49516"/>
        <dbReference type="Rhea" id="RHEA-COMP:12414"/>
        <dbReference type="Rhea" id="RHEA-COMP:12415"/>
        <dbReference type="ChEBI" id="CHEBI:15379"/>
        <dbReference type="ChEBI" id="CHEBI:16526"/>
        <dbReference type="ChEBI" id="CHEBI:16810"/>
        <dbReference type="ChEBI" id="CHEBI:16842"/>
        <dbReference type="ChEBI" id="CHEBI:30031"/>
        <dbReference type="ChEBI" id="CHEBI:74411"/>
        <dbReference type="ChEBI" id="CHEBI:74491"/>
        <dbReference type="EC" id="1.14.11.54"/>
    </reaction>
</comment>
<evidence type="ECO:0000256" key="12">
    <source>
        <dbReference type="ARBA" id="ARBA00023097"/>
    </source>
</evidence>
<dbReference type="EC" id="1.14.11.54" evidence="23"/>
<evidence type="ECO:0000256" key="18">
    <source>
        <dbReference type="ARBA" id="ARBA00051165"/>
    </source>
</evidence>